<feature type="region of interest" description="Disordered" evidence="1">
    <location>
        <begin position="1"/>
        <end position="32"/>
    </location>
</feature>
<dbReference type="Proteomes" id="UP000028480">
    <property type="component" value="Unassembled WGS sequence"/>
</dbReference>
<dbReference type="HOGENOM" id="CLU_094206_7_0_6"/>
<sequence length="96" mass="10847">MGKMRVAGADGLPAWGDIPPAPPPTLEQLQQQAESQKWSLIQPIRGKIEPLQDAVYLNIATDEEIVALTEWHRYRLALYRVDCTTAPDVQWPEQPK</sequence>
<comment type="caution">
    <text evidence="2">The sequence shown here is derived from an EMBL/GenBank/DDBJ whole genome shotgun (WGS) entry which is preliminary data.</text>
</comment>
<dbReference type="EMBL" id="CBTB010000072">
    <property type="protein sequence ID" value="CDH31717.1"/>
    <property type="molecule type" value="Genomic_DNA"/>
</dbReference>
<gene>
    <name evidence="2" type="ORF">XBI1_1630001</name>
</gene>
<name>A0A077Q6L9_XENBV</name>
<reference evidence="2" key="1">
    <citation type="submission" date="2013-07" db="EMBL/GenBank/DDBJ databases">
        <title>Sub-species coevolution in mutualistic symbiosis.</title>
        <authorList>
            <person name="Murfin K."/>
            <person name="Klassen J."/>
            <person name="Lee M."/>
            <person name="Forst S."/>
            <person name="Stock P."/>
            <person name="Goodrich-Blair H."/>
        </authorList>
    </citation>
    <scope>NUCLEOTIDE SEQUENCE [LARGE SCALE GENOMIC DNA]</scope>
    <source>
        <strain evidence="2">Intermedium</strain>
    </source>
</reference>
<proteinExistence type="predicted"/>
<evidence type="ECO:0000313" key="2">
    <source>
        <dbReference type="EMBL" id="CDH31717.1"/>
    </source>
</evidence>
<accession>A0A077Q6L9</accession>
<dbReference type="Pfam" id="PF02413">
    <property type="entry name" value="Caudo_TAP"/>
    <property type="match status" value="1"/>
</dbReference>
<organism evidence="2">
    <name type="scientific">Xenorhabdus bovienii str. Intermedium</name>
    <dbReference type="NCBI Taxonomy" id="1379677"/>
    <lineage>
        <taxon>Bacteria</taxon>
        <taxon>Pseudomonadati</taxon>
        <taxon>Pseudomonadota</taxon>
        <taxon>Gammaproteobacteria</taxon>
        <taxon>Enterobacterales</taxon>
        <taxon>Morganellaceae</taxon>
        <taxon>Xenorhabdus</taxon>
    </lineage>
</organism>
<dbReference type="PANTHER" id="PTHR34413">
    <property type="entry name" value="PROPHAGE TAIL FIBER ASSEMBLY PROTEIN HOMOLOG TFAE-RELATED-RELATED"/>
    <property type="match status" value="1"/>
</dbReference>
<dbReference type="AlphaFoldDB" id="A0A077Q6L9"/>
<dbReference type="InterPro" id="IPR003458">
    <property type="entry name" value="Phage_T4_Gp38_tail_assem"/>
</dbReference>
<protein>
    <submittedName>
        <fullName evidence="2">Putative tail fiber assembly protein</fullName>
    </submittedName>
</protein>
<dbReference type="PANTHER" id="PTHR34413:SF2">
    <property type="entry name" value="PROPHAGE TAIL FIBER ASSEMBLY PROTEIN HOMOLOG TFAE-RELATED"/>
    <property type="match status" value="1"/>
</dbReference>
<evidence type="ECO:0000256" key="1">
    <source>
        <dbReference type="SAM" id="MobiDB-lite"/>
    </source>
</evidence>
<dbReference type="InterPro" id="IPR051220">
    <property type="entry name" value="TFA_Chaperone"/>
</dbReference>